<reference evidence="2 3" key="1">
    <citation type="journal article" date="2015" name="Stand. Genomic Sci.">
        <title>Genomic Encyclopedia of Bacterial and Archaeal Type Strains, Phase III: the genomes of soil and plant-associated and newly described type strains.</title>
        <authorList>
            <person name="Whitman W.B."/>
            <person name="Woyke T."/>
            <person name="Klenk H.P."/>
            <person name="Zhou Y."/>
            <person name="Lilburn T.G."/>
            <person name="Beck B.J."/>
            <person name="De Vos P."/>
            <person name="Vandamme P."/>
            <person name="Eisen J.A."/>
            <person name="Garrity G."/>
            <person name="Hugenholtz P."/>
            <person name="Kyrpides N.C."/>
        </authorList>
    </citation>
    <scope>NUCLEOTIDE SEQUENCE [LARGE SCALE GENOMIC DNA]</scope>
    <source>
        <strain evidence="2 3">A3</strain>
    </source>
</reference>
<dbReference type="OrthoDB" id="9813435at2"/>
<dbReference type="Proteomes" id="UP000294862">
    <property type="component" value="Unassembled WGS sequence"/>
</dbReference>
<dbReference type="EMBL" id="SLWQ01000001">
    <property type="protein sequence ID" value="TCO42801.1"/>
    <property type="molecule type" value="Genomic_DNA"/>
</dbReference>
<keyword evidence="3" id="KW-1185">Reference proteome</keyword>
<dbReference type="SUPFAM" id="SSF49265">
    <property type="entry name" value="Fibronectin type III"/>
    <property type="match status" value="1"/>
</dbReference>
<evidence type="ECO:0000256" key="1">
    <source>
        <dbReference type="SAM" id="SignalP"/>
    </source>
</evidence>
<sequence length="979" mass="102829">MVLSRFLPAALGTAVCAAFGVSAAPVAVTTPTTSAPEILPTVMHAVRADISAPLRDILRAMPPASPMGTEQEPFEIPNILLKPEGRSSSFVPDYSRMQTRGTGVPAPSVDLSFEAISSTTSGCGCLPPDTNGDVSDTHFIQWVNSSWQAFDKVTGAPDPNTLSPRPGNSFFVGFGGKCETTNSGDPLAIWDPRAQRWVMSQFVTSSPFAQCVAVSTTSDPFGSYARYEFNWPNFGDYPHMGVWTTDDGSQNSYVLTTHEFATNNAFLGASLIALERDKMLAGDPTAAMVRFPGFDAYGVEPVNLMGSLNAPTNACPSFVHFDSVSSEYLFWDLCLNWTTPGSSTITQNPTRIQGAPFVPFFDDVPQQGTGNGLDSFGTHIMYRANARAFPADAPTRVSLVINHVVQGDVQQGGINWIHFSLDETSPNPPTPTALGRHIIDEGVYAPDSHSRWMGGIAMDASGNIGVGYSKSSSSMHPQIEITGRTLDDPAGTLRDESNCTDTIANGSQTSSSARWGDYSSMTVDPVDQCTFYFTSEYYPTTASSSWHTRVCSFKFDNCGDPNYALVAETPKRVEICEATASGDPSWGLRVGVLNGFSGPVNLAASGLPSGATAQFSANPVNAPGTSALTLVGGSALPSGEYDFSVDATGGSLSRSIALELGVSSTAPAPVTLVLPADTASGVKVRPLLSWGTIDANDRIFADGLDGVAPPPVIVPTNALQYLVEVASDPSFSNIVASATVTGTTWTVDTTLANTTTYYWRVTPSNYCGPSTPSATFSFTTGIPGTCPAGTTASTVYEENFDAGAGGWTPGGTGGTAWTQGAAPAGTGFTTPVWKVPNNTVNSDRTLTSPAIPLPAGAQAIILSYDAYHKSEQDPPSGCWDSSSLEASTNGTTFDYLDASRMFTDPYNGTSSPGAPLAGRLSWCFPGPAGTSAPSHAVVDLDSFAGQSINLRFRMVTDSNTAAGAPNGLVIDNVKVEACQ</sequence>
<protein>
    <recommendedName>
        <fullName evidence="4">Fibronectin type-III domain-containing protein</fullName>
    </recommendedName>
</protein>
<dbReference type="RefSeq" id="WP_131992165.1">
    <property type="nucleotide sequence ID" value="NZ_JACGXM010000001.1"/>
</dbReference>
<feature type="chain" id="PRO_5020286536" description="Fibronectin type-III domain-containing protein" evidence="1">
    <location>
        <begin position="24"/>
        <end position="979"/>
    </location>
</feature>
<dbReference type="InterPro" id="IPR036116">
    <property type="entry name" value="FN3_sf"/>
</dbReference>
<evidence type="ECO:0000313" key="2">
    <source>
        <dbReference type="EMBL" id="TCO42801.1"/>
    </source>
</evidence>
<name>A0A4R2IDU9_9GAMM</name>
<organism evidence="2 3">
    <name type="scientific">Dokdonella fugitiva</name>
    <dbReference type="NCBI Taxonomy" id="328517"/>
    <lineage>
        <taxon>Bacteria</taxon>
        <taxon>Pseudomonadati</taxon>
        <taxon>Pseudomonadota</taxon>
        <taxon>Gammaproteobacteria</taxon>
        <taxon>Lysobacterales</taxon>
        <taxon>Rhodanobacteraceae</taxon>
        <taxon>Dokdonella</taxon>
    </lineage>
</organism>
<accession>A0A4R2IDU9</accession>
<keyword evidence="1" id="KW-0732">Signal</keyword>
<proteinExistence type="predicted"/>
<dbReference type="InterPro" id="IPR013783">
    <property type="entry name" value="Ig-like_fold"/>
</dbReference>
<dbReference type="AlphaFoldDB" id="A0A4R2IDU9"/>
<feature type="signal peptide" evidence="1">
    <location>
        <begin position="1"/>
        <end position="23"/>
    </location>
</feature>
<comment type="caution">
    <text evidence="2">The sequence shown here is derived from an EMBL/GenBank/DDBJ whole genome shotgun (WGS) entry which is preliminary data.</text>
</comment>
<gene>
    <name evidence="2" type="ORF">EV148_101207</name>
</gene>
<evidence type="ECO:0008006" key="4">
    <source>
        <dbReference type="Google" id="ProtNLM"/>
    </source>
</evidence>
<dbReference type="Gene3D" id="2.60.40.10">
    <property type="entry name" value="Immunoglobulins"/>
    <property type="match status" value="1"/>
</dbReference>
<evidence type="ECO:0000313" key="3">
    <source>
        <dbReference type="Proteomes" id="UP000294862"/>
    </source>
</evidence>